<evidence type="ECO:0000313" key="4">
    <source>
        <dbReference type="Proteomes" id="UP001500968"/>
    </source>
</evidence>
<sequence>MAKNANQSSNMKLEIACFNLDSALIAQENGADRVELCAGIDIGGVTPNFGTVKQARKNLSIDLYVMIRPRGGNFVYTDEEFQQIQADIVALKQLNVDGFVFGILKEDQTINYEQNKVLVELAKPFPCTFHRAFDEVENAFEALEDIITCGFKTILTSGQKTNVSEGMHRLEELVSKADNRITIMPGGGLRSTNIKTIQQNTKAIFYHSSAITDGSETANAIEIQTLKSNLQ</sequence>
<dbReference type="HAMAP" id="MF_00795">
    <property type="entry name" value="CutC"/>
    <property type="match status" value="1"/>
</dbReference>
<dbReference type="PANTHER" id="PTHR12598:SF0">
    <property type="entry name" value="COPPER HOMEOSTASIS PROTEIN CUTC HOMOLOG"/>
    <property type="match status" value="1"/>
</dbReference>
<dbReference type="InterPro" id="IPR005627">
    <property type="entry name" value="CutC-like"/>
</dbReference>
<dbReference type="EMBL" id="BAABCR010000015">
    <property type="protein sequence ID" value="GAA4031258.1"/>
    <property type="molecule type" value="Genomic_DNA"/>
</dbReference>
<name>A0ABP7TU03_9FLAO</name>
<accession>A0ABP7TU03</accession>
<reference evidence="4" key="1">
    <citation type="journal article" date="2019" name="Int. J. Syst. Evol. Microbiol.">
        <title>The Global Catalogue of Microorganisms (GCM) 10K type strain sequencing project: providing services to taxonomists for standard genome sequencing and annotation.</title>
        <authorList>
            <consortium name="The Broad Institute Genomics Platform"/>
            <consortium name="The Broad Institute Genome Sequencing Center for Infectious Disease"/>
            <person name="Wu L."/>
            <person name="Ma J."/>
        </authorList>
    </citation>
    <scope>NUCLEOTIDE SEQUENCE [LARGE SCALE GENOMIC DNA]</scope>
    <source>
        <strain evidence="4">JCM 17064</strain>
    </source>
</reference>
<evidence type="ECO:0000256" key="1">
    <source>
        <dbReference type="ARBA" id="ARBA00007768"/>
    </source>
</evidence>
<evidence type="ECO:0000256" key="2">
    <source>
        <dbReference type="HAMAP-Rule" id="MF_00795"/>
    </source>
</evidence>
<comment type="caution">
    <text evidence="2">Once thought to be involved in copper homeostasis, experiments in E.coli have shown this is not the case.</text>
</comment>
<keyword evidence="4" id="KW-1185">Reference proteome</keyword>
<organism evidence="3 4">
    <name type="scientific">Flavobacterium cheonhonense</name>
    <dbReference type="NCBI Taxonomy" id="706185"/>
    <lineage>
        <taxon>Bacteria</taxon>
        <taxon>Pseudomonadati</taxon>
        <taxon>Bacteroidota</taxon>
        <taxon>Flavobacteriia</taxon>
        <taxon>Flavobacteriales</taxon>
        <taxon>Flavobacteriaceae</taxon>
        <taxon>Flavobacterium</taxon>
    </lineage>
</organism>
<dbReference type="Proteomes" id="UP001500968">
    <property type="component" value="Unassembled WGS sequence"/>
</dbReference>
<evidence type="ECO:0000313" key="3">
    <source>
        <dbReference type="EMBL" id="GAA4031258.1"/>
    </source>
</evidence>
<keyword evidence="2" id="KW-0963">Cytoplasm</keyword>
<comment type="caution">
    <text evidence="3">The sequence shown here is derived from an EMBL/GenBank/DDBJ whole genome shotgun (WGS) entry which is preliminary data.</text>
</comment>
<dbReference type="PANTHER" id="PTHR12598">
    <property type="entry name" value="COPPER HOMEOSTASIS PROTEIN CUTC"/>
    <property type="match status" value="1"/>
</dbReference>
<gene>
    <name evidence="2" type="primary">cutC</name>
    <name evidence="3" type="ORF">GCM10022386_13980</name>
</gene>
<comment type="subcellular location">
    <subcellularLocation>
        <location evidence="2">Cytoplasm</location>
    </subcellularLocation>
</comment>
<comment type="similarity">
    <text evidence="1 2">Belongs to the CutC family.</text>
</comment>
<proteinExistence type="inferred from homology"/>
<dbReference type="SUPFAM" id="SSF110395">
    <property type="entry name" value="CutC-like"/>
    <property type="match status" value="1"/>
</dbReference>
<dbReference type="Gene3D" id="3.20.20.380">
    <property type="entry name" value="Copper homeostasis (CutC) domain"/>
    <property type="match status" value="1"/>
</dbReference>
<dbReference type="Pfam" id="PF03932">
    <property type="entry name" value="CutC"/>
    <property type="match status" value="1"/>
</dbReference>
<protein>
    <recommendedName>
        <fullName evidence="2">PF03932 family protein CutC</fullName>
    </recommendedName>
</protein>
<dbReference type="InterPro" id="IPR036822">
    <property type="entry name" value="CutC-like_dom_sf"/>
</dbReference>